<dbReference type="Pfam" id="PF13305">
    <property type="entry name" value="TetR_C_33"/>
    <property type="match status" value="1"/>
</dbReference>
<evidence type="ECO:0000256" key="1">
    <source>
        <dbReference type="ARBA" id="ARBA00023015"/>
    </source>
</evidence>
<feature type="DNA-binding region" description="H-T-H motif" evidence="4">
    <location>
        <begin position="40"/>
        <end position="59"/>
    </location>
</feature>
<sequence>MSKMSPDTGSRTSYHHGALRQTLVDSARELLIERGDAGFSLNELARRIGVSTAAPYRHFEDREALLLAVAEEAYEELRVALDAASRTTDDPAERILRMGAAYVRFAADNASVFSIMFRGRAAREHSFDPAAFQSLVEAVTVAQHSGDLRSEASARMLSRSIWATVHGLATLHLSGGFVRVGMDDTPERLASETLATFLRDRDGR</sequence>
<evidence type="ECO:0000313" key="7">
    <source>
        <dbReference type="Proteomes" id="UP001500908"/>
    </source>
</evidence>
<organism evidence="6 7">
    <name type="scientific">Salinactinospora qingdaonensis</name>
    <dbReference type="NCBI Taxonomy" id="702744"/>
    <lineage>
        <taxon>Bacteria</taxon>
        <taxon>Bacillati</taxon>
        <taxon>Actinomycetota</taxon>
        <taxon>Actinomycetes</taxon>
        <taxon>Streptosporangiales</taxon>
        <taxon>Nocardiopsidaceae</taxon>
        <taxon>Salinactinospora</taxon>
    </lineage>
</organism>
<evidence type="ECO:0000256" key="3">
    <source>
        <dbReference type="ARBA" id="ARBA00023163"/>
    </source>
</evidence>
<dbReference type="InterPro" id="IPR001647">
    <property type="entry name" value="HTH_TetR"/>
</dbReference>
<dbReference type="PROSITE" id="PS50977">
    <property type="entry name" value="HTH_TETR_2"/>
    <property type="match status" value="1"/>
</dbReference>
<dbReference type="InterPro" id="IPR009057">
    <property type="entry name" value="Homeodomain-like_sf"/>
</dbReference>
<dbReference type="EMBL" id="BAABDD010000030">
    <property type="protein sequence ID" value="GAA3759987.1"/>
    <property type="molecule type" value="Genomic_DNA"/>
</dbReference>
<dbReference type="InterPro" id="IPR036271">
    <property type="entry name" value="Tet_transcr_reg_TetR-rel_C_sf"/>
</dbReference>
<dbReference type="Gene3D" id="1.10.357.10">
    <property type="entry name" value="Tetracycline Repressor, domain 2"/>
    <property type="match status" value="1"/>
</dbReference>
<comment type="caution">
    <text evidence="6">The sequence shown here is derived from an EMBL/GenBank/DDBJ whole genome shotgun (WGS) entry which is preliminary data.</text>
</comment>
<dbReference type="PRINTS" id="PR00455">
    <property type="entry name" value="HTHTETR"/>
</dbReference>
<reference evidence="7" key="1">
    <citation type="journal article" date="2019" name="Int. J. Syst. Evol. Microbiol.">
        <title>The Global Catalogue of Microorganisms (GCM) 10K type strain sequencing project: providing services to taxonomists for standard genome sequencing and annotation.</title>
        <authorList>
            <consortium name="The Broad Institute Genomics Platform"/>
            <consortium name="The Broad Institute Genome Sequencing Center for Infectious Disease"/>
            <person name="Wu L."/>
            <person name="Ma J."/>
        </authorList>
    </citation>
    <scope>NUCLEOTIDE SEQUENCE [LARGE SCALE GENOMIC DNA]</scope>
    <source>
        <strain evidence="7">JCM 17137</strain>
    </source>
</reference>
<dbReference type="Pfam" id="PF00440">
    <property type="entry name" value="TetR_N"/>
    <property type="match status" value="1"/>
</dbReference>
<proteinExistence type="predicted"/>
<dbReference type="InterPro" id="IPR025996">
    <property type="entry name" value="MT1864/Rv1816-like_C"/>
</dbReference>
<evidence type="ECO:0000256" key="4">
    <source>
        <dbReference type="PROSITE-ProRule" id="PRU00335"/>
    </source>
</evidence>
<keyword evidence="1" id="KW-0805">Transcription regulation</keyword>
<dbReference type="SUPFAM" id="SSF48498">
    <property type="entry name" value="Tetracyclin repressor-like, C-terminal domain"/>
    <property type="match status" value="1"/>
</dbReference>
<dbReference type="PANTHER" id="PTHR30055:SF220">
    <property type="entry name" value="TETR-FAMILY REGULATORY PROTEIN"/>
    <property type="match status" value="1"/>
</dbReference>
<dbReference type="Proteomes" id="UP001500908">
    <property type="component" value="Unassembled WGS sequence"/>
</dbReference>
<name>A0ABP7G9P5_9ACTN</name>
<evidence type="ECO:0000256" key="2">
    <source>
        <dbReference type="ARBA" id="ARBA00023125"/>
    </source>
</evidence>
<keyword evidence="2 4" id="KW-0238">DNA-binding</keyword>
<dbReference type="InterPro" id="IPR050109">
    <property type="entry name" value="HTH-type_TetR-like_transc_reg"/>
</dbReference>
<protein>
    <submittedName>
        <fullName evidence="6">TetR/AcrR family transcriptional regulator</fullName>
    </submittedName>
</protein>
<gene>
    <name evidence="6" type="ORF">GCM10022402_42380</name>
</gene>
<accession>A0ABP7G9P5</accession>
<keyword evidence="7" id="KW-1185">Reference proteome</keyword>
<feature type="domain" description="HTH tetR-type" evidence="5">
    <location>
        <begin position="17"/>
        <end position="77"/>
    </location>
</feature>
<dbReference type="SUPFAM" id="SSF46689">
    <property type="entry name" value="Homeodomain-like"/>
    <property type="match status" value="1"/>
</dbReference>
<evidence type="ECO:0000259" key="5">
    <source>
        <dbReference type="PROSITE" id="PS50977"/>
    </source>
</evidence>
<dbReference type="PANTHER" id="PTHR30055">
    <property type="entry name" value="HTH-TYPE TRANSCRIPTIONAL REGULATOR RUTR"/>
    <property type="match status" value="1"/>
</dbReference>
<evidence type="ECO:0000313" key="6">
    <source>
        <dbReference type="EMBL" id="GAA3759987.1"/>
    </source>
</evidence>
<keyword evidence="3" id="KW-0804">Transcription</keyword>